<dbReference type="InterPro" id="IPR001667">
    <property type="entry name" value="DDH_dom"/>
</dbReference>
<proteinExistence type="inferred from homology"/>
<dbReference type="PANTHER" id="PTHR47618:SF2">
    <property type="entry name" value="CYCLIC-DI-AMP PHOSPHODIESTERASE GDPP"/>
    <property type="match status" value="1"/>
</dbReference>
<dbReference type="PROSITE" id="PS50887">
    <property type="entry name" value="GGDEF"/>
    <property type="match status" value="1"/>
</dbReference>
<keyword evidence="1" id="KW-1003">Cell membrane</keyword>
<comment type="caution">
    <text evidence="3">The sequence shown here is derived from an EMBL/GenBank/DDBJ whole genome shotgun (WGS) entry which is preliminary data.</text>
</comment>
<dbReference type="Gene3D" id="3.30.70.270">
    <property type="match status" value="1"/>
</dbReference>
<dbReference type="PROSITE" id="PS51257">
    <property type="entry name" value="PROKAR_LIPOPROTEIN"/>
    <property type="match status" value="1"/>
</dbReference>
<keyword evidence="4" id="KW-1185">Reference proteome</keyword>
<dbReference type="InterPro" id="IPR014528">
    <property type="entry name" value="GdpP/PdeA"/>
</dbReference>
<sequence length="666" mass="73370">MKKKIQTALRPGRAAFYVLFLLFAACGLYFSKPYGFIGMAIVIILRMVAIRSDAERRQRVYDLMENIEIEGGEVRPAVTKSPLPTVVALATTGQIIWANEAFADMTGHFAHAPHMRLTELAPTFETRWLIEGKTAFPGELRMGRGIYHVFGSMIQSGAGQMMMLHFIDCTEFVHLRDDSETRRPAIAVIAIDNYEELVKNTTDSEKSNILAGIDRRLSSWVKDSSAVMRKYDRDKYIFIIENAELDKLAAKKFSVLQEVRDIQNHEGVVATLSIGIGRDGETLAESYKYAGLAIDMALSRGGDQAVIKNRYSFEFFGGLSEEVEKRTKVKSRVVANALSQLIRDSSQVLVMGHKNSDMDAIGAAAGMVCAARVKNKPVHIVVDREHTMASDLIERLETQSEYKGVFVSAEDAMIMCDFNTLLIVVDVNRPAYVESESLLQSINKVAVIDHHRRAADYIENAVVSLHEPYASSASELVSELLQYLVPTSSILTAEAEAMLSGIYLDTKGFSTRTGVRTFEAAAYLRRAGAEASDVKRLFQSSFDQYMERQKIISSARNCGQGVIFAITGEQVDRIAAAQAADELLSIIGTTASVVAFRSGEHDMAVSARAAGQVNVQLLMERLGGGGNHSAAGAQLRNTTPEEADRLITEAICGYLEDQCAEKQNEH</sequence>
<dbReference type="Pfam" id="PF13188">
    <property type="entry name" value="PAS_8"/>
    <property type="match status" value="1"/>
</dbReference>
<name>A0ABR7GJ76_9FIRM</name>
<feature type="domain" description="GGDEF" evidence="2">
    <location>
        <begin position="182"/>
        <end position="310"/>
    </location>
</feature>
<comment type="similarity">
    <text evidence="1">Belongs to the GdpP/PdeA phosphodiesterase family.</text>
</comment>
<dbReference type="SUPFAM" id="SSF64182">
    <property type="entry name" value="DHH phosphoesterases"/>
    <property type="match status" value="1"/>
</dbReference>
<dbReference type="InterPro" id="IPR051319">
    <property type="entry name" value="Oligoribo/pAp-PDE_c-di-AMP_PDE"/>
</dbReference>
<dbReference type="EMBL" id="JACOPK010000001">
    <property type="protein sequence ID" value="MBC5694375.1"/>
    <property type="molecule type" value="Genomic_DNA"/>
</dbReference>
<protein>
    <recommendedName>
        <fullName evidence="1">Cyclic-di-AMP phosphodiesterase</fullName>
        <ecNumber evidence="1">3.1.4.-</ecNumber>
    </recommendedName>
</protein>
<dbReference type="RefSeq" id="WP_186968711.1">
    <property type="nucleotide sequence ID" value="NZ_JACOPK010000001.1"/>
</dbReference>
<comment type="function">
    <text evidence="1">Has phosphodiesterase (PDE) activity against cyclic-di-AMP (c-di-AMP).</text>
</comment>
<evidence type="ECO:0000259" key="2">
    <source>
        <dbReference type="PROSITE" id="PS50887"/>
    </source>
</evidence>
<dbReference type="InterPro" id="IPR038763">
    <property type="entry name" value="DHH_sf"/>
</dbReference>
<comment type="subcellular location">
    <subcellularLocation>
        <location evidence="1">Cell membrane</location>
    </subcellularLocation>
</comment>
<accession>A0ABR7GJ76</accession>
<dbReference type="Proteomes" id="UP000641741">
    <property type="component" value="Unassembled WGS sequence"/>
</dbReference>
<dbReference type="PIRSF" id="PIRSF026583">
    <property type="entry name" value="YybT"/>
    <property type="match status" value="1"/>
</dbReference>
<keyword evidence="1" id="KW-0378">Hydrolase</keyword>
<dbReference type="Gene3D" id="3.90.1640.10">
    <property type="entry name" value="inorganic pyrophosphatase (n-terminal core)"/>
    <property type="match status" value="1"/>
</dbReference>
<keyword evidence="1" id="KW-0472">Membrane</keyword>
<dbReference type="Pfam" id="PF24898">
    <property type="entry name" value="GGDEF_GdpP"/>
    <property type="match status" value="1"/>
</dbReference>
<organism evidence="3 4">
    <name type="scientific">Agathobaculum hominis</name>
    <dbReference type="NCBI Taxonomy" id="2763014"/>
    <lineage>
        <taxon>Bacteria</taxon>
        <taxon>Bacillati</taxon>
        <taxon>Bacillota</taxon>
        <taxon>Clostridia</taxon>
        <taxon>Eubacteriales</taxon>
        <taxon>Butyricicoccaceae</taxon>
        <taxon>Agathobaculum</taxon>
    </lineage>
</organism>
<dbReference type="InterPro" id="IPR000014">
    <property type="entry name" value="PAS"/>
</dbReference>
<dbReference type="InterPro" id="IPR000160">
    <property type="entry name" value="GGDEF_dom"/>
</dbReference>
<dbReference type="Pfam" id="PF01368">
    <property type="entry name" value="DHH"/>
    <property type="match status" value="1"/>
</dbReference>
<dbReference type="Pfam" id="PF02272">
    <property type="entry name" value="DHHA1"/>
    <property type="match status" value="1"/>
</dbReference>
<dbReference type="Gene3D" id="3.10.310.30">
    <property type="match status" value="1"/>
</dbReference>
<comment type="catalytic activity">
    <reaction evidence="1">
        <text>3',3'-c-di-AMP + H2O = 5'-O-phosphonoadenylyl-(3'-&gt;5')-adenosine + H(+)</text>
        <dbReference type="Rhea" id="RHEA:54420"/>
        <dbReference type="ChEBI" id="CHEBI:15377"/>
        <dbReference type="ChEBI" id="CHEBI:15378"/>
        <dbReference type="ChEBI" id="CHEBI:71500"/>
        <dbReference type="ChEBI" id="CHEBI:138171"/>
    </reaction>
</comment>
<gene>
    <name evidence="3" type="ORF">H8S02_00175</name>
</gene>
<evidence type="ECO:0000313" key="4">
    <source>
        <dbReference type="Proteomes" id="UP000641741"/>
    </source>
</evidence>
<evidence type="ECO:0000313" key="3">
    <source>
        <dbReference type="EMBL" id="MBC5694375.1"/>
    </source>
</evidence>
<evidence type="ECO:0000256" key="1">
    <source>
        <dbReference type="PIRNR" id="PIRNR026583"/>
    </source>
</evidence>
<dbReference type="InterPro" id="IPR003156">
    <property type="entry name" value="DHHA1_dom"/>
</dbReference>
<dbReference type="PANTHER" id="PTHR47618">
    <property type="entry name" value="BIFUNCTIONAL OLIGORIBONUCLEASE AND PAP PHOSPHATASE NRNA"/>
    <property type="match status" value="1"/>
</dbReference>
<dbReference type="EC" id="3.1.4.-" evidence="1"/>
<reference evidence="3 4" key="1">
    <citation type="submission" date="2020-08" db="EMBL/GenBank/DDBJ databases">
        <title>Genome public.</title>
        <authorList>
            <person name="Liu C."/>
            <person name="Sun Q."/>
        </authorList>
    </citation>
    <scope>NUCLEOTIDE SEQUENCE [LARGE SCALE GENOMIC DNA]</scope>
    <source>
        <strain evidence="3 4">M2</strain>
    </source>
</reference>
<dbReference type="InterPro" id="IPR043128">
    <property type="entry name" value="Rev_trsase/Diguanyl_cyclase"/>
</dbReference>